<evidence type="ECO:0000256" key="2">
    <source>
        <dbReference type="ARBA" id="ARBA00022692"/>
    </source>
</evidence>
<dbReference type="InterPro" id="IPR053022">
    <property type="entry name" value="Chloroplast_translocon_comp"/>
</dbReference>
<dbReference type="GO" id="GO:0005886">
    <property type="term" value="C:plasma membrane"/>
    <property type="evidence" value="ECO:0007669"/>
    <property type="project" value="InterPro"/>
</dbReference>
<organism evidence="8 9">
    <name type="scientific">Cyanomargarita calcarea GSE-NOS-MK-12-04C</name>
    <dbReference type="NCBI Taxonomy" id="2839659"/>
    <lineage>
        <taxon>Bacteria</taxon>
        <taxon>Bacillati</taxon>
        <taxon>Cyanobacteriota</taxon>
        <taxon>Cyanophyceae</taxon>
        <taxon>Nostocales</taxon>
        <taxon>Cyanomargaritaceae</taxon>
        <taxon>Cyanomargarita</taxon>
    </lineage>
</organism>
<comment type="subcellular location">
    <subcellularLocation>
        <location evidence="1">Membrane</location>
        <topology evidence="1">Single-pass membrane protein</topology>
    </subcellularLocation>
</comment>
<comment type="caution">
    <text evidence="8">The sequence shown here is derived from an EMBL/GenBank/DDBJ whole genome shotgun (WGS) entry which is preliminary data.</text>
</comment>
<keyword evidence="3 6" id="KW-1133">Transmembrane helix</keyword>
<keyword evidence="4 6" id="KW-0472">Membrane</keyword>
<feature type="transmembrane region" description="Helical" evidence="6">
    <location>
        <begin position="20"/>
        <end position="46"/>
    </location>
</feature>
<dbReference type="Pfam" id="PF04357">
    <property type="entry name" value="TamB"/>
    <property type="match status" value="1"/>
</dbReference>
<reference evidence="8" key="1">
    <citation type="submission" date="2021-05" db="EMBL/GenBank/DDBJ databases">
        <authorList>
            <person name="Pietrasiak N."/>
            <person name="Ward R."/>
            <person name="Stajich J.E."/>
            <person name="Kurbessoian T."/>
        </authorList>
    </citation>
    <scope>NUCLEOTIDE SEQUENCE</scope>
    <source>
        <strain evidence="8">GSE-NOS-MK-12-04C</strain>
    </source>
</reference>
<evidence type="ECO:0000256" key="4">
    <source>
        <dbReference type="ARBA" id="ARBA00023136"/>
    </source>
</evidence>
<evidence type="ECO:0000313" key="9">
    <source>
        <dbReference type="Proteomes" id="UP000729701"/>
    </source>
</evidence>
<evidence type="ECO:0000259" key="7">
    <source>
        <dbReference type="Pfam" id="PF04357"/>
    </source>
</evidence>
<dbReference type="GO" id="GO:0009306">
    <property type="term" value="P:protein secretion"/>
    <property type="evidence" value="ECO:0007669"/>
    <property type="project" value="InterPro"/>
</dbReference>
<accession>A0A951QQP7</accession>
<protein>
    <submittedName>
        <fullName evidence="8">Translocation/assembly module TamB domain-containing protein</fullName>
    </submittedName>
</protein>
<sequence>MTQSPPSGHEPEPSNRRFWLLLLGRTSLALGGILAIGIAAGSWWAWKFVQNDLAPLVETNLKQLLGRPVELGKVEGFSFNSLKFGSLSVPATANDPDKLAAQAVQVEFSPWRLLFNRTLELNVVLIRPSVYIEQDKSDRWVSTEIKTGEENAGLVKTDLQGIRLENADIVLVPNPKPGTPRSLVGLDAVNGLARFLPQKQGVSYELSGQPTTGGEVKITGVTQTATQQTNLNIQAQNFLASDLTRLVKVPLTLQAGRVNSNLMVQLQQNQPKISLTGTAAVAGVTAQVDNVPQKLTNIIGRLNFQGQKVAIENLSTSYGKIPVQLTGAVDTQAGYNVSAQVKPVSVKNLLDTLKFKAPVPATGEVRGDFQVQGLIREPIVTGTASTTKPTQIDRVQFKAISSKFKANISQTASSITVSNFQATPTVGGEIAGSGQVKVGRVAGVSLDVQAQGVPASALARAYGIVTPIDLGNVSANAKILGSGNQPLEMALDKIQVNPTAGGQITASGQVQLASQGRVSLDVQAQGLPANTLAQAYNVSLPINIGGVSAKAKVSGSLGKQPLEIAFSNIQANPEIGGQISASGQVQLASQGKVSLDVQAQGLPANALAKAYNVSVPINIGGVSAKAKVSGSLGKQPLEIAFSNIQANPQVGGQITARGQVQLASQGRVSINVQANNLPGDAMPLATFGIAKAYNTSPSITIGNVSANANISGSLKNLQAIAQLQAPKATYPVTGQVTISKGQNLQFQDAVLKFAGGTVRGRGQLVENRWQAFVDAEQIQLSRFQQIPPQFRGLLSSKLNLSGTTASFQPPDIQATGQASLNVAGGTVNLRDINLNAGRWQATANISQVQVNRFNQQLQGRFNSNLRLAGTTSFQLADIRAIGQASLSQVPLLNQPLNAQFQWNGQQIIVQRATTPGLSANGIVAVQLPPTGTPQIADFNFNVQARGYNLKNTPFKLPANLALAGLVDFSGKVIGTPTTPTASGDIRLRNLAVNNLAFDPVLNGSLNFQGGQGGQLQLAGTQDRIAVNLNADNRPTSFLVQRAEAVATGKSEGNNLLVNVKDFPVAVLENLVPNNSLNLKPIAGKISGNLAVNLTDFATVGDVAIAQPRIGRVAASQFQGRLSYAKGAASLTNGELRLGDSLISLSGNVQAGNNPQFQLQANLNQTKIQNVLQAFSIFDFQDFSTGLKPPKLGTASALQTQPVSLVSADLLTQLQQFSKFADSVAQQRTQQEVASSTSVPTLAELEGALNGQLTVAGSLKSGVNANFNFGGSNLKWGNYNINEVVAQGNFADGTLTLQPLRVGLNDGLLAFAGQVGSEELSGQLQVNSLPVEILQPFLEKLPVAVTGKLNANTTVAGSLKNPRAIGEVTLADATLNKQPVQTGELNFGYNNARLNFASNLLLTGTEPVKITGSIPAELPFTSVKPDSNQITINANVQNEGLALLNVLNNQVNWVDGQGQVNVAIQGTLKEPIITGNVNVNNATLKAQALSEPLTNVTGTLQFNGDRVVVEGIQGQYSRGNLTAAGILPIFASQQAQQEAATNPLTVSLNDLALNVEGLYQGGVSGNVAITGTALKPTIGGAIRLKNGEVSLAQEAANTTPKAATTPEFFNLPSQTTETTTIPQPVESPTTSPTARPPIEFAGLQLILDDNVRVTRQPLLSFVAKGDLTINGTLADPRPQGIIRLTGGQVNLFTTQFTLARGYEQTAEFTPSQKLDPTLDVRLVAIVPEAAGTRAPTTPISSEIADVPTSSLGTLRTVRVQATATGLASQLSDNLELTSEPRRSEGEIVALLGGSIINTFTQQDATLGIASIAGSTLLGGLQGTITSIGEAIGFSEFRLSPTIITNQKSNASVLGLSAEGVFNIGNDFSVSLSQVFAADQPLRYNVLYRLNDDILVRGSTSFSDDSRAVVEYEKRF</sequence>
<feature type="compositionally biased region" description="Polar residues" evidence="5">
    <location>
        <begin position="1613"/>
        <end position="1632"/>
    </location>
</feature>
<dbReference type="InterPro" id="IPR007452">
    <property type="entry name" value="TamB_C"/>
</dbReference>
<evidence type="ECO:0000256" key="5">
    <source>
        <dbReference type="SAM" id="MobiDB-lite"/>
    </source>
</evidence>
<keyword evidence="2 6" id="KW-0812">Transmembrane</keyword>
<reference evidence="8" key="2">
    <citation type="journal article" date="2022" name="Microbiol. Resour. Announc.">
        <title>Metagenome Sequencing to Explore Phylogenomics of Terrestrial Cyanobacteria.</title>
        <authorList>
            <person name="Ward R.D."/>
            <person name="Stajich J.E."/>
            <person name="Johansen J.R."/>
            <person name="Huntemann M."/>
            <person name="Clum A."/>
            <person name="Foster B."/>
            <person name="Foster B."/>
            <person name="Roux S."/>
            <person name="Palaniappan K."/>
            <person name="Varghese N."/>
            <person name="Mukherjee S."/>
            <person name="Reddy T.B.K."/>
            <person name="Daum C."/>
            <person name="Copeland A."/>
            <person name="Chen I.A."/>
            <person name="Ivanova N.N."/>
            <person name="Kyrpides N.C."/>
            <person name="Shapiro N."/>
            <person name="Eloe-Fadrosh E.A."/>
            <person name="Pietrasiak N."/>
        </authorList>
    </citation>
    <scope>NUCLEOTIDE SEQUENCE</scope>
    <source>
        <strain evidence="8">GSE-NOS-MK-12-04C</strain>
    </source>
</reference>
<evidence type="ECO:0000256" key="1">
    <source>
        <dbReference type="ARBA" id="ARBA00004167"/>
    </source>
</evidence>
<evidence type="ECO:0000256" key="6">
    <source>
        <dbReference type="SAM" id="Phobius"/>
    </source>
</evidence>
<dbReference type="PANTHER" id="PTHR34457:SF3">
    <property type="entry name" value="PROTEIN TIC236, CHLOROPLASTIC"/>
    <property type="match status" value="1"/>
</dbReference>
<proteinExistence type="predicted"/>
<gene>
    <name evidence="8" type="ORF">KME60_18750</name>
</gene>
<evidence type="ECO:0000256" key="3">
    <source>
        <dbReference type="ARBA" id="ARBA00022989"/>
    </source>
</evidence>
<feature type="domain" description="Translocation and assembly module TamB C-terminal" evidence="7">
    <location>
        <begin position="1511"/>
        <end position="1914"/>
    </location>
</feature>
<dbReference type="EMBL" id="JAHHGZ010000020">
    <property type="protein sequence ID" value="MBW4669398.1"/>
    <property type="molecule type" value="Genomic_DNA"/>
</dbReference>
<dbReference type="Proteomes" id="UP000729701">
    <property type="component" value="Unassembled WGS sequence"/>
</dbReference>
<feature type="region of interest" description="Disordered" evidence="5">
    <location>
        <begin position="1613"/>
        <end position="1634"/>
    </location>
</feature>
<dbReference type="PANTHER" id="PTHR34457">
    <property type="entry name" value="EMBRYO DEFECTIVE 2410"/>
    <property type="match status" value="1"/>
</dbReference>
<name>A0A951QQP7_9CYAN</name>
<evidence type="ECO:0000313" key="8">
    <source>
        <dbReference type="EMBL" id="MBW4669398.1"/>
    </source>
</evidence>